<comment type="caution">
    <text evidence="1">The sequence shown here is derived from an EMBL/GenBank/DDBJ whole genome shotgun (WGS) entry which is preliminary data.</text>
</comment>
<evidence type="ECO:0000313" key="1">
    <source>
        <dbReference type="EMBL" id="KAJ8892770.1"/>
    </source>
</evidence>
<accession>A0ABQ9I7W1</accession>
<proteinExistence type="predicted"/>
<dbReference type="EMBL" id="JARBHB010000002">
    <property type="protein sequence ID" value="KAJ8892770.1"/>
    <property type="molecule type" value="Genomic_DNA"/>
</dbReference>
<gene>
    <name evidence="1" type="ORF">PR048_005351</name>
</gene>
<evidence type="ECO:0000313" key="2">
    <source>
        <dbReference type="Proteomes" id="UP001159363"/>
    </source>
</evidence>
<name>A0ABQ9I7W1_9NEOP</name>
<keyword evidence="2" id="KW-1185">Reference proteome</keyword>
<organism evidence="1 2">
    <name type="scientific">Dryococelus australis</name>
    <dbReference type="NCBI Taxonomy" id="614101"/>
    <lineage>
        <taxon>Eukaryota</taxon>
        <taxon>Metazoa</taxon>
        <taxon>Ecdysozoa</taxon>
        <taxon>Arthropoda</taxon>
        <taxon>Hexapoda</taxon>
        <taxon>Insecta</taxon>
        <taxon>Pterygota</taxon>
        <taxon>Neoptera</taxon>
        <taxon>Polyneoptera</taxon>
        <taxon>Phasmatodea</taxon>
        <taxon>Verophasmatodea</taxon>
        <taxon>Anareolatae</taxon>
        <taxon>Phasmatidae</taxon>
        <taxon>Eurycanthinae</taxon>
        <taxon>Dryococelus</taxon>
    </lineage>
</organism>
<reference evidence="1 2" key="1">
    <citation type="submission" date="2023-02" db="EMBL/GenBank/DDBJ databases">
        <title>LHISI_Scaffold_Assembly.</title>
        <authorList>
            <person name="Stuart O.P."/>
            <person name="Cleave R."/>
            <person name="Magrath M.J.L."/>
            <person name="Mikheyev A.S."/>
        </authorList>
    </citation>
    <scope>NUCLEOTIDE SEQUENCE [LARGE SCALE GENOMIC DNA]</scope>
    <source>
        <strain evidence="1">Daus_M_001</strain>
        <tissue evidence="1">Leg muscle</tissue>
    </source>
</reference>
<dbReference type="Proteomes" id="UP001159363">
    <property type="component" value="Chromosome 2"/>
</dbReference>
<sequence>MIRFVKPDILQGTSLVTKVDLSGNSLLPAKLIDVGFATQYALRRAKMVPEADLLKFKADCLNCFQKLCTKLLERSSLKFLLSKGISCFDPSVGLQTTIRNKCLESTLNVLVQNNLMSSAPVQSSVHFKNLMSDFTNGGRLDTLWMAAVPDDLNYLDRGFSINKECLVGNQRDASLIAVRQVYDAVLAGGVEKVIMHDPDIRRLRNNKKLISRWNSMLSERRKEDKRLSRNWKTRKKSCENKPVMKLAC</sequence>
<protein>
    <submittedName>
        <fullName evidence="1">Uncharacterized protein</fullName>
    </submittedName>
</protein>